<feature type="domain" description="Calcineurin-like phosphoesterase" evidence="1">
    <location>
        <begin position="19"/>
        <end position="216"/>
    </location>
</feature>
<keyword evidence="3" id="KW-1185">Reference proteome</keyword>
<reference evidence="2 3" key="2">
    <citation type="submission" date="2020-05" db="EMBL/GenBank/DDBJ databases">
        <authorList>
            <person name="Khan S.A."/>
            <person name="Jeon C.O."/>
            <person name="Chun B.H."/>
        </authorList>
    </citation>
    <scope>NUCLEOTIDE SEQUENCE [LARGE SCALE GENOMIC DNA]</scope>
    <source>
        <strain evidence="2 3">H242</strain>
    </source>
</reference>
<protein>
    <submittedName>
        <fullName evidence="2">Metallophosphoesterase</fullName>
    </submittedName>
</protein>
<dbReference type="PANTHER" id="PTHR37844:SF2">
    <property type="entry name" value="SER_THR PROTEIN PHOSPHATASE SUPERFAMILY (AFU_ORTHOLOGUE AFUA_1G14840)"/>
    <property type="match status" value="1"/>
</dbReference>
<dbReference type="Pfam" id="PF00149">
    <property type="entry name" value="Metallophos"/>
    <property type="match status" value="1"/>
</dbReference>
<dbReference type="PANTHER" id="PTHR37844">
    <property type="entry name" value="SER/THR PROTEIN PHOSPHATASE SUPERFAMILY (AFU_ORTHOLOGUE AFUA_1G14840)"/>
    <property type="match status" value="1"/>
</dbReference>
<evidence type="ECO:0000313" key="3">
    <source>
        <dbReference type="Proteomes" id="UP000500826"/>
    </source>
</evidence>
<dbReference type="Proteomes" id="UP000500826">
    <property type="component" value="Chromosome"/>
</dbReference>
<dbReference type="InterPro" id="IPR029052">
    <property type="entry name" value="Metallo-depent_PP-like"/>
</dbReference>
<proteinExistence type="predicted"/>
<dbReference type="EMBL" id="CP053418">
    <property type="protein sequence ID" value="QJW84875.1"/>
    <property type="molecule type" value="Genomic_DNA"/>
</dbReference>
<accession>A0ABX6P691</accession>
<reference evidence="2 3" key="1">
    <citation type="submission" date="2020-05" db="EMBL/GenBank/DDBJ databases">
        <title>Ramlibacter rhizophilus sp. nov., isolated from rhizosphere soil of national flower Mugunghwa from South Korea.</title>
        <authorList>
            <person name="Zheng-Fei Y."/>
            <person name="Huan T."/>
        </authorList>
    </citation>
    <scope>NUCLEOTIDE SEQUENCE [LARGE SCALE GENOMIC DNA]</scope>
    <source>
        <strain evidence="2 3">H242</strain>
    </source>
</reference>
<evidence type="ECO:0000313" key="2">
    <source>
        <dbReference type="EMBL" id="QJW84875.1"/>
    </source>
</evidence>
<dbReference type="Gene3D" id="3.60.21.10">
    <property type="match status" value="1"/>
</dbReference>
<gene>
    <name evidence="2" type="ORF">HK414_18600</name>
</gene>
<dbReference type="SUPFAM" id="SSF56300">
    <property type="entry name" value="Metallo-dependent phosphatases"/>
    <property type="match status" value="1"/>
</dbReference>
<name>A0ABX6P691_9BURK</name>
<dbReference type="InterPro" id="IPR004843">
    <property type="entry name" value="Calcineurin-like_PHP"/>
</dbReference>
<organism evidence="2 3">
    <name type="scientific">Ramlibacter terrae</name>
    <dbReference type="NCBI Taxonomy" id="2732511"/>
    <lineage>
        <taxon>Bacteria</taxon>
        <taxon>Pseudomonadati</taxon>
        <taxon>Pseudomonadota</taxon>
        <taxon>Betaproteobacteria</taxon>
        <taxon>Burkholderiales</taxon>
        <taxon>Comamonadaceae</taxon>
        <taxon>Ramlibacter</taxon>
    </lineage>
</organism>
<sequence length="254" mass="27509">MKLHILSDLHLGQAGFACPATEADAIVLAGDIGRPEQAIGFAQGLGKPVLFVPGNHEFYGGSLAGGRERLRALCEGTNVHLLDPGEVVLQGVRFLGATLWTDFRLFDDPAQRDESLQACLRFMRDFQRIRMTDDGEAPFTPADAAALFRVQAGWLQERLATPHAGPTVVITHHAPSARSIHARFAGSLGNSGFVSNADRLLGAQRACLWVHGHTHDSFDYDAEGTRVLCNPRGYARDGVMENARFDPALVVEVG</sequence>
<evidence type="ECO:0000259" key="1">
    <source>
        <dbReference type="Pfam" id="PF00149"/>
    </source>
</evidence>